<feature type="transmembrane region" description="Helical" evidence="8">
    <location>
        <begin position="467"/>
        <end position="486"/>
    </location>
</feature>
<sequence length="503" mass="51736">MSQNTVAAARGVETAPKNGAVDPSHQRRWWILVVISLAQLMGVLDGTIVNIALPSAQRELGFSDADRQWVVTAYALAFGSLLLLGGRVADLVGRKVTFLVGLAGFAAASMVGGAANGFGMLVAARAVQGGFAALLAPSALSLLMTTFTDPRERAKAFTVAGSVAGAGGAIGLILGGVLTEYLDWRWTMYVNVVFAVVAFAGGAALLRRTSRDTSSKLDIPGTLLVSAGLFCLVYGFSNAETHGWGSVATWGMLAAGTVLVGLFGWWQSKAAYPLLPLRVLLDRNRGASFAALFVSGAGMFGVFLFLTYYLQQSLGYSALKTGFAFLPMIVASSSASAVAANVLVPRIGPKPVVPLGMAIAAVGLVWMTALDLNSGYVTQVLPQLVLVGIGLGAVIAPAMSLATSGVAAADAGAASAAVNTVQQVGGSIGVALLSTMASDAVTDYLSGRNPKDPGVLAQAGLEGYSTAYWWSAAVFVIGLGVTALLYRRGVPQQDENAAPVVHM</sequence>
<dbReference type="Gene3D" id="1.20.1720.10">
    <property type="entry name" value="Multidrug resistance protein D"/>
    <property type="match status" value="1"/>
</dbReference>
<keyword evidence="2" id="KW-0813">Transport</keyword>
<evidence type="ECO:0000256" key="8">
    <source>
        <dbReference type="SAM" id="Phobius"/>
    </source>
</evidence>
<dbReference type="NCBIfam" id="TIGR00711">
    <property type="entry name" value="efflux_EmrB"/>
    <property type="match status" value="1"/>
</dbReference>
<feature type="transmembrane region" description="Helical" evidence="8">
    <location>
        <begin position="381"/>
        <end position="403"/>
    </location>
</feature>
<feature type="transmembrane region" description="Helical" evidence="8">
    <location>
        <begin position="322"/>
        <end position="344"/>
    </location>
</feature>
<gene>
    <name evidence="10" type="ORF">SAV14893_089490</name>
    <name evidence="11" type="ORF">SAV31267_092990</name>
</gene>
<keyword evidence="6 8" id="KW-0472">Membrane</keyword>
<name>A0A4D4MCL6_STRAX</name>
<dbReference type="InterPro" id="IPR004638">
    <property type="entry name" value="EmrB-like"/>
</dbReference>
<comment type="subcellular location">
    <subcellularLocation>
        <location evidence="1">Cell membrane</location>
        <topology evidence="1">Multi-pass membrane protein</topology>
    </subcellularLocation>
</comment>
<dbReference type="RefSeq" id="WP_037653181.1">
    <property type="nucleotide sequence ID" value="NZ_BAABTN010000031.1"/>
</dbReference>
<keyword evidence="4 8" id="KW-0812">Transmembrane</keyword>
<organism evidence="10 13">
    <name type="scientific">Streptomyces avermitilis</name>
    <dbReference type="NCBI Taxonomy" id="33903"/>
    <lineage>
        <taxon>Bacteria</taxon>
        <taxon>Bacillati</taxon>
        <taxon>Actinomycetota</taxon>
        <taxon>Actinomycetes</taxon>
        <taxon>Kitasatosporales</taxon>
        <taxon>Streptomycetaceae</taxon>
        <taxon>Streptomyces</taxon>
    </lineage>
</organism>
<dbReference type="AlphaFoldDB" id="A0A4D4MCL6"/>
<feature type="transmembrane region" description="Helical" evidence="8">
    <location>
        <begin position="184"/>
        <end position="205"/>
    </location>
</feature>
<feature type="transmembrane region" description="Helical" evidence="8">
    <location>
        <begin position="156"/>
        <end position="178"/>
    </location>
</feature>
<dbReference type="EMBL" id="BJHX01000002">
    <property type="protein sequence ID" value="GDY69556.1"/>
    <property type="molecule type" value="Genomic_DNA"/>
</dbReference>
<dbReference type="EMBL" id="BJHY01000002">
    <property type="protein sequence ID" value="GDY79814.1"/>
    <property type="molecule type" value="Genomic_DNA"/>
</dbReference>
<dbReference type="Proteomes" id="UP000299211">
    <property type="component" value="Unassembled WGS sequence"/>
</dbReference>
<dbReference type="GO" id="GO:0005886">
    <property type="term" value="C:plasma membrane"/>
    <property type="evidence" value="ECO:0007669"/>
    <property type="project" value="UniProtKB-SubCell"/>
</dbReference>
<evidence type="ECO:0000313" key="13">
    <source>
        <dbReference type="Proteomes" id="UP000302139"/>
    </source>
</evidence>
<dbReference type="InterPro" id="IPR005829">
    <property type="entry name" value="Sugar_transporter_CS"/>
</dbReference>
<feature type="transmembrane region" description="Helical" evidence="8">
    <location>
        <begin position="96"/>
        <end position="115"/>
    </location>
</feature>
<dbReference type="Proteomes" id="UP000302139">
    <property type="component" value="Unassembled WGS sequence"/>
</dbReference>
<dbReference type="InterPro" id="IPR011701">
    <property type="entry name" value="MFS"/>
</dbReference>
<evidence type="ECO:0000256" key="2">
    <source>
        <dbReference type="ARBA" id="ARBA00022448"/>
    </source>
</evidence>
<keyword evidence="7" id="KW-0046">Antibiotic resistance</keyword>
<proteinExistence type="predicted"/>
<dbReference type="Pfam" id="PF07690">
    <property type="entry name" value="MFS_1"/>
    <property type="match status" value="1"/>
</dbReference>
<feature type="transmembrane region" description="Helical" evidence="8">
    <location>
        <begin position="121"/>
        <end position="144"/>
    </location>
</feature>
<feature type="transmembrane region" description="Helical" evidence="8">
    <location>
        <begin position="29"/>
        <end position="49"/>
    </location>
</feature>
<evidence type="ECO:0000256" key="4">
    <source>
        <dbReference type="ARBA" id="ARBA00022692"/>
    </source>
</evidence>
<feature type="transmembrane region" description="Helical" evidence="8">
    <location>
        <begin position="69"/>
        <end position="89"/>
    </location>
</feature>
<dbReference type="GO" id="GO:0046677">
    <property type="term" value="P:response to antibiotic"/>
    <property type="evidence" value="ECO:0007669"/>
    <property type="project" value="UniProtKB-KW"/>
</dbReference>
<evidence type="ECO:0000256" key="5">
    <source>
        <dbReference type="ARBA" id="ARBA00022989"/>
    </source>
</evidence>
<feature type="transmembrane region" description="Helical" evidence="8">
    <location>
        <begin position="248"/>
        <end position="266"/>
    </location>
</feature>
<evidence type="ECO:0000256" key="6">
    <source>
        <dbReference type="ARBA" id="ARBA00023136"/>
    </source>
</evidence>
<evidence type="ECO:0000256" key="1">
    <source>
        <dbReference type="ARBA" id="ARBA00004651"/>
    </source>
</evidence>
<evidence type="ECO:0000313" key="10">
    <source>
        <dbReference type="EMBL" id="GDY69556.1"/>
    </source>
</evidence>
<evidence type="ECO:0000256" key="3">
    <source>
        <dbReference type="ARBA" id="ARBA00022475"/>
    </source>
</evidence>
<feature type="transmembrane region" description="Helical" evidence="8">
    <location>
        <begin position="351"/>
        <end position="369"/>
    </location>
</feature>
<dbReference type="GO" id="GO:0022857">
    <property type="term" value="F:transmembrane transporter activity"/>
    <property type="evidence" value="ECO:0007669"/>
    <property type="project" value="InterPro"/>
</dbReference>
<feature type="transmembrane region" description="Helical" evidence="8">
    <location>
        <begin position="217"/>
        <end position="236"/>
    </location>
</feature>
<evidence type="ECO:0000313" key="12">
    <source>
        <dbReference type="Proteomes" id="UP000299211"/>
    </source>
</evidence>
<dbReference type="InterPro" id="IPR020846">
    <property type="entry name" value="MFS_dom"/>
</dbReference>
<evidence type="ECO:0000256" key="7">
    <source>
        <dbReference type="ARBA" id="ARBA00023251"/>
    </source>
</evidence>
<dbReference type="PANTHER" id="PTHR42718:SF46">
    <property type="entry name" value="BLR6921 PROTEIN"/>
    <property type="match status" value="1"/>
</dbReference>
<dbReference type="SUPFAM" id="SSF103473">
    <property type="entry name" value="MFS general substrate transporter"/>
    <property type="match status" value="1"/>
</dbReference>
<keyword evidence="3" id="KW-1003">Cell membrane</keyword>
<reference evidence="11 12" key="1">
    <citation type="submission" date="2019-04" db="EMBL/GenBank/DDBJ databases">
        <title>Draft genome sequences of Streptomyces avermitilis ATCC 31267.</title>
        <authorList>
            <person name="Komaki H."/>
            <person name="Tamura T."/>
            <person name="Hosoyama A."/>
        </authorList>
    </citation>
    <scope>NUCLEOTIDE SEQUENCE [LARGE SCALE GENOMIC DNA]</scope>
    <source>
        <strain evidence="11 12">ATCC 31267</strain>
    </source>
</reference>
<feature type="transmembrane region" description="Helical" evidence="8">
    <location>
        <begin position="287"/>
        <end position="310"/>
    </location>
</feature>
<evidence type="ECO:0000313" key="11">
    <source>
        <dbReference type="EMBL" id="GDY79814.1"/>
    </source>
</evidence>
<reference evidence="10 13" key="2">
    <citation type="submission" date="2019-04" db="EMBL/GenBank/DDBJ databases">
        <title>Draft genome sequences of Streptomyces avermitilis NBRC 14893.</title>
        <authorList>
            <person name="Komaki H."/>
            <person name="Tamura T."/>
            <person name="Hosoyama A."/>
        </authorList>
    </citation>
    <scope>NUCLEOTIDE SEQUENCE [LARGE SCALE GENOMIC DNA]</scope>
    <source>
        <strain evidence="10 13">NBRC 14893</strain>
    </source>
</reference>
<accession>A0A4D4MCL6</accession>
<feature type="transmembrane region" description="Helical" evidence="8">
    <location>
        <begin position="424"/>
        <end position="447"/>
    </location>
</feature>
<dbReference type="CDD" id="cd17321">
    <property type="entry name" value="MFS_MMR_MDR_like"/>
    <property type="match status" value="1"/>
</dbReference>
<keyword evidence="5 8" id="KW-1133">Transmembrane helix</keyword>
<dbReference type="PANTHER" id="PTHR42718">
    <property type="entry name" value="MAJOR FACILITATOR SUPERFAMILY MULTIDRUG TRANSPORTER MFSC"/>
    <property type="match status" value="1"/>
</dbReference>
<evidence type="ECO:0000259" key="9">
    <source>
        <dbReference type="PROSITE" id="PS50850"/>
    </source>
</evidence>
<dbReference type="Gene3D" id="1.20.1250.20">
    <property type="entry name" value="MFS general substrate transporter like domains"/>
    <property type="match status" value="1"/>
</dbReference>
<protein>
    <submittedName>
        <fullName evidence="10">MFS transporter</fullName>
    </submittedName>
</protein>
<dbReference type="PROSITE" id="PS50850">
    <property type="entry name" value="MFS"/>
    <property type="match status" value="1"/>
</dbReference>
<dbReference type="InterPro" id="IPR036259">
    <property type="entry name" value="MFS_trans_sf"/>
</dbReference>
<comment type="caution">
    <text evidence="10">The sequence shown here is derived from an EMBL/GenBank/DDBJ whole genome shotgun (WGS) entry which is preliminary data.</text>
</comment>
<feature type="domain" description="Major facilitator superfamily (MFS) profile" evidence="9">
    <location>
        <begin position="31"/>
        <end position="490"/>
    </location>
</feature>
<dbReference type="PROSITE" id="PS00216">
    <property type="entry name" value="SUGAR_TRANSPORT_1"/>
    <property type="match status" value="1"/>
</dbReference>